<keyword evidence="5" id="KW-0378">Hydrolase</keyword>
<dbReference type="PANTHER" id="PTHR34139">
    <property type="entry name" value="UPF0331 PROTEIN MJ0127"/>
    <property type="match status" value="1"/>
</dbReference>
<dbReference type="AlphaFoldDB" id="A0A1W1C3U8"/>
<keyword evidence="3" id="KW-0540">Nuclease</keyword>
<gene>
    <name evidence="6" type="ORF">MNB_SM-7-753</name>
</gene>
<dbReference type="PANTHER" id="PTHR34139:SF1">
    <property type="entry name" value="RNASE MJ1380-RELATED"/>
    <property type="match status" value="1"/>
</dbReference>
<dbReference type="GO" id="GO:0110001">
    <property type="term" value="C:toxin-antitoxin complex"/>
    <property type="evidence" value="ECO:0007669"/>
    <property type="project" value="InterPro"/>
</dbReference>
<organism evidence="6">
    <name type="scientific">hydrothermal vent metagenome</name>
    <dbReference type="NCBI Taxonomy" id="652676"/>
    <lineage>
        <taxon>unclassified sequences</taxon>
        <taxon>metagenomes</taxon>
        <taxon>ecological metagenomes</taxon>
    </lineage>
</organism>
<dbReference type="InterPro" id="IPR008201">
    <property type="entry name" value="HepT-like"/>
</dbReference>
<proteinExistence type="predicted"/>
<evidence type="ECO:0000256" key="1">
    <source>
        <dbReference type="ARBA" id="ARBA00022553"/>
    </source>
</evidence>
<evidence type="ECO:0000256" key="5">
    <source>
        <dbReference type="ARBA" id="ARBA00022801"/>
    </source>
</evidence>
<protein>
    <submittedName>
        <fullName evidence="6">Uncharacterized protein</fullName>
    </submittedName>
</protein>
<keyword evidence="1" id="KW-0597">Phosphoprotein</keyword>
<dbReference type="EMBL" id="FPHB01000048">
    <property type="protein sequence ID" value="SFV60423.1"/>
    <property type="molecule type" value="Genomic_DNA"/>
</dbReference>
<evidence type="ECO:0000256" key="4">
    <source>
        <dbReference type="ARBA" id="ARBA00022741"/>
    </source>
</evidence>
<sequence length="77" mass="9102">MKRDYKLFLEDISTRIQKIQCYTAGISFEEFVQDDKTVSATIYEIEVIGEAAKHIPKEIRDRFDDLPWSLLLHQQNI</sequence>
<name>A0A1W1C3U8_9ZZZZ</name>
<keyword evidence="2" id="KW-1277">Toxin-antitoxin system</keyword>
<dbReference type="GO" id="GO:0004540">
    <property type="term" value="F:RNA nuclease activity"/>
    <property type="evidence" value="ECO:0007669"/>
    <property type="project" value="InterPro"/>
</dbReference>
<reference evidence="6" key="1">
    <citation type="submission" date="2016-10" db="EMBL/GenBank/DDBJ databases">
        <authorList>
            <person name="de Groot N.N."/>
        </authorList>
    </citation>
    <scope>NUCLEOTIDE SEQUENCE</scope>
</reference>
<evidence type="ECO:0000313" key="6">
    <source>
        <dbReference type="EMBL" id="SFV60423.1"/>
    </source>
</evidence>
<dbReference type="GO" id="GO:0000166">
    <property type="term" value="F:nucleotide binding"/>
    <property type="evidence" value="ECO:0007669"/>
    <property type="project" value="UniProtKB-KW"/>
</dbReference>
<evidence type="ECO:0000256" key="3">
    <source>
        <dbReference type="ARBA" id="ARBA00022722"/>
    </source>
</evidence>
<evidence type="ECO:0000256" key="2">
    <source>
        <dbReference type="ARBA" id="ARBA00022649"/>
    </source>
</evidence>
<dbReference type="Pfam" id="PF01934">
    <property type="entry name" value="HepT-like"/>
    <property type="match status" value="1"/>
</dbReference>
<dbReference type="GO" id="GO:0016787">
    <property type="term" value="F:hydrolase activity"/>
    <property type="evidence" value="ECO:0007669"/>
    <property type="project" value="UniProtKB-KW"/>
</dbReference>
<keyword evidence="4" id="KW-0547">Nucleotide-binding</keyword>
<dbReference type="InterPro" id="IPR051813">
    <property type="entry name" value="HepT_RNase_toxin"/>
</dbReference>
<accession>A0A1W1C3U8</accession>